<dbReference type="InterPro" id="IPR006171">
    <property type="entry name" value="TOPRIM_dom"/>
</dbReference>
<organism evidence="2">
    <name type="scientific">uncultured virus</name>
    <dbReference type="NCBI Taxonomy" id="340016"/>
    <lineage>
        <taxon>Viruses</taxon>
        <taxon>environmental samples</taxon>
    </lineage>
</organism>
<feature type="domain" description="Toprim" evidence="1">
    <location>
        <begin position="170"/>
        <end position="248"/>
    </location>
</feature>
<dbReference type="Pfam" id="PF13155">
    <property type="entry name" value="Toprim_2"/>
    <property type="match status" value="1"/>
</dbReference>
<dbReference type="Pfam" id="PF03796">
    <property type="entry name" value="DnaB_C"/>
    <property type="match status" value="1"/>
</dbReference>
<dbReference type="PANTHER" id="PTHR12873">
    <property type="entry name" value="T7-LIKE MITOCHONDRIAL DNA HELICASE"/>
    <property type="match status" value="1"/>
</dbReference>
<accession>A0A218ML96</accession>
<sequence>METVEINGFLIDEFNQHGLEEGKTQGTCPLCSSSRKPENRKAKCASYDWERGLGTCHNCDTSFQLHTYKRKGESTREYVKPETTGYVVSEKITKWFDERGISEQTLLDLKVREGKEFMPQTGKLENAIQFNYYMGMDLINIKYRDGRKNFKLYKGAEKIFYNINSVVGYDWCVIVEGEMDVLAFHEAGIKNVISVPNGATLNSNNLDYLDNCIDYLGDKEKIILAVDADEPGQALKHEFIRRLGAEVCYLVDFGNVKDANDFLLHYGPEELRNVITYASQVPLEGVSTLRDVEGELLDFVHNGFKPGFQVGLDNFDKIFSTYTSQFITVTGIPSSGKSDFVDQMCIGYNKNYGWKTAFASPENKPNYLHAHKLIRKTWEGMPTKDDVGTDKWKQVTDHVDDNYFFIDMDRYTLDEVLKKGGELVKRKGIKCLVIDPYNKVRDVNCKTEDVNRYTMEYLTKIEVFAKKYDVLVIVVAHPTKMYKDKDGQIEEPTMYNIKGGGEWYDASYHGLLVHRDYEAKTVKAKVLKVKFQNLGENGAEAHFTWEPKSGSYIPLATDTMQDEPMPWEK</sequence>
<keyword evidence="2" id="KW-0378">Hydrolase</keyword>
<proteinExistence type="predicted"/>
<keyword evidence="2" id="KW-0067">ATP-binding</keyword>
<dbReference type="InterPro" id="IPR034154">
    <property type="entry name" value="TOPRIM_DnaG/twinkle"/>
</dbReference>
<dbReference type="Gene3D" id="3.40.50.300">
    <property type="entry name" value="P-loop containing nucleotide triphosphate hydrolases"/>
    <property type="match status" value="1"/>
</dbReference>
<dbReference type="Gene3D" id="3.40.1360.10">
    <property type="match status" value="1"/>
</dbReference>
<evidence type="ECO:0000259" key="1">
    <source>
        <dbReference type="SMART" id="SM00493"/>
    </source>
</evidence>
<reference evidence="2" key="1">
    <citation type="submission" date="2016-10" db="EMBL/GenBank/DDBJ databases">
        <authorList>
            <person name="Varghese N."/>
        </authorList>
    </citation>
    <scope>NUCLEOTIDE SEQUENCE</scope>
</reference>
<dbReference type="SMART" id="SM00493">
    <property type="entry name" value="TOPRIM"/>
    <property type="match status" value="1"/>
</dbReference>
<dbReference type="GO" id="GO:0043139">
    <property type="term" value="F:5'-3' DNA helicase activity"/>
    <property type="evidence" value="ECO:0007669"/>
    <property type="project" value="InterPro"/>
</dbReference>
<dbReference type="GO" id="GO:0006260">
    <property type="term" value="P:DNA replication"/>
    <property type="evidence" value="ECO:0007669"/>
    <property type="project" value="InterPro"/>
</dbReference>
<dbReference type="SUPFAM" id="SSF52540">
    <property type="entry name" value="P-loop containing nucleoside triphosphate hydrolases"/>
    <property type="match status" value="1"/>
</dbReference>
<dbReference type="GO" id="GO:0005524">
    <property type="term" value="F:ATP binding"/>
    <property type="evidence" value="ECO:0007669"/>
    <property type="project" value="InterPro"/>
</dbReference>
<name>A0A218ML96_9VIRU</name>
<dbReference type="GO" id="GO:0003697">
    <property type="term" value="F:single-stranded DNA binding"/>
    <property type="evidence" value="ECO:0007669"/>
    <property type="project" value="InterPro"/>
</dbReference>
<reference evidence="2" key="2">
    <citation type="journal article" date="2017" name="Nat. Commun.">
        <title>Single-virus genomics reveals hidden cosmopolitan and abundant viruses.</title>
        <authorList>
            <person name="Martinez-Hernandez F."/>
            <person name="Fornas O."/>
            <person name="Lluesma Gomez M."/>
            <person name="Bolduc B."/>
            <person name="de la Cruz Pena M.J."/>
            <person name="Martinez J.M."/>
            <person name="Anton J."/>
            <person name="Gasol J.M."/>
            <person name="Rosselli R."/>
            <person name="Rodriguez-Valera F."/>
            <person name="Sullivan M.B."/>
            <person name="Acinas S.G."/>
            <person name="Martinez-Garcia M."/>
        </authorList>
    </citation>
    <scope>NUCLEOTIDE SEQUENCE</scope>
</reference>
<protein>
    <submittedName>
        <fullName evidence="2">Putative DNA primase/helicase TOPRIM</fullName>
    </submittedName>
</protein>
<evidence type="ECO:0000313" key="2">
    <source>
        <dbReference type="EMBL" id="ASF00056.1"/>
    </source>
</evidence>
<dbReference type="CDD" id="cd01029">
    <property type="entry name" value="TOPRIM_primases"/>
    <property type="match status" value="1"/>
</dbReference>
<dbReference type="PANTHER" id="PTHR12873:SF0">
    <property type="entry name" value="TWINKLE MTDNA HELICASE"/>
    <property type="match status" value="1"/>
</dbReference>
<keyword evidence="2" id="KW-0547">Nucleotide-binding</keyword>
<dbReference type="InterPro" id="IPR027032">
    <property type="entry name" value="Twinkle-like"/>
</dbReference>
<dbReference type="InterPro" id="IPR027417">
    <property type="entry name" value="P-loop_NTPase"/>
</dbReference>
<dbReference type="InterPro" id="IPR007694">
    <property type="entry name" value="DNA_helicase_DnaB-like_C"/>
</dbReference>
<dbReference type="SUPFAM" id="SSF56731">
    <property type="entry name" value="DNA primase core"/>
    <property type="match status" value="1"/>
</dbReference>
<keyword evidence="2" id="KW-0347">Helicase</keyword>
<dbReference type="EMBL" id="KY052812">
    <property type="protein sequence ID" value="ASF00056.1"/>
    <property type="molecule type" value="Genomic_DNA"/>
</dbReference>